<evidence type="ECO:0000259" key="1">
    <source>
        <dbReference type="PROSITE" id="PS50943"/>
    </source>
</evidence>
<proteinExistence type="predicted"/>
<dbReference type="SMART" id="SM00530">
    <property type="entry name" value="HTH_XRE"/>
    <property type="match status" value="1"/>
</dbReference>
<name>A0A8S5M2F0_9CAUD</name>
<dbReference type="CDD" id="cd00093">
    <property type="entry name" value="HTH_XRE"/>
    <property type="match status" value="1"/>
</dbReference>
<dbReference type="EMBL" id="BK014798">
    <property type="protein sequence ID" value="DAD76320.1"/>
    <property type="molecule type" value="Genomic_DNA"/>
</dbReference>
<dbReference type="InterPro" id="IPR010982">
    <property type="entry name" value="Lambda_DNA-bd_dom_sf"/>
</dbReference>
<dbReference type="SUPFAM" id="SSF47413">
    <property type="entry name" value="lambda repressor-like DNA-binding domains"/>
    <property type="match status" value="1"/>
</dbReference>
<dbReference type="InterPro" id="IPR001387">
    <property type="entry name" value="Cro/C1-type_HTH"/>
</dbReference>
<dbReference type="PROSITE" id="PS50943">
    <property type="entry name" value="HTH_CROC1"/>
    <property type="match status" value="1"/>
</dbReference>
<reference evidence="2" key="1">
    <citation type="journal article" date="2021" name="Proc. Natl. Acad. Sci. U.S.A.">
        <title>A Catalog of Tens of Thousands of Viruses from Human Metagenomes Reveals Hidden Associations with Chronic Diseases.</title>
        <authorList>
            <person name="Tisza M.J."/>
            <person name="Buck C.B."/>
        </authorList>
    </citation>
    <scope>NUCLEOTIDE SEQUENCE</scope>
    <source>
        <strain evidence="2">CttDR14</strain>
    </source>
</reference>
<dbReference type="Pfam" id="PF01381">
    <property type="entry name" value="HTH_3"/>
    <property type="match status" value="1"/>
</dbReference>
<protein>
    <submittedName>
        <fullName evidence="2">ESX-1 secretion-associated regulator</fullName>
    </submittedName>
</protein>
<accession>A0A8S5M2F0</accession>
<feature type="domain" description="HTH cro/C1-type" evidence="1">
    <location>
        <begin position="7"/>
        <end position="62"/>
    </location>
</feature>
<evidence type="ECO:0000313" key="2">
    <source>
        <dbReference type="EMBL" id="DAD76320.1"/>
    </source>
</evidence>
<dbReference type="GO" id="GO:0003677">
    <property type="term" value="F:DNA binding"/>
    <property type="evidence" value="ECO:0007669"/>
    <property type="project" value="InterPro"/>
</dbReference>
<sequence length="130" mass="14916">MVKIALLKQRKKELNLSYDDITARSGCSRRSIIRIFKGDTPCPRIDTLQKIAEVLELPIEELTTDNEYKVTEPLVQTLTPFKQPDVILTDEEKRLVEAFRRLGPTMRASTLNMIESAVASTKQSRNRNIR</sequence>
<organism evidence="2">
    <name type="scientific">Siphoviridae sp. cttDR14</name>
    <dbReference type="NCBI Taxonomy" id="2826490"/>
    <lineage>
        <taxon>Viruses</taxon>
        <taxon>Duplodnaviria</taxon>
        <taxon>Heunggongvirae</taxon>
        <taxon>Uroviricota</taxon>
        <taxon>Caudoviricetes</taxon>
    </lineage>
</organism>
<dbReference type="Gene3D" id="1.10.260.40">
    <property type="entry name" value="lambda repressor-like DNA-binding domains"/>
    <property type="match status" value="1"/>
</dbReference>